<keyword evidence="10" id="KW-1185">Reference proteome</keyword>
<evidence type="ECO:0000256" key="2">
    <source>
        <dbReference type="ARBA" id="ARBA00022692"/>
    </source>
</evidence>
<dbReference type="AlphaFoldDB" id="A0A3N4IHR8"/>
<sequence>MVRSSLQRSPLRPLTSPPALRAYLTTVLAILTALALLFLSSIAYIIFYYNYVPSAFVEKDIPLQYTFSPDSLLTSPSIHALVPLHGEIRPDQPYDVHVLLEVPTSDHNSHLGNFMVSASVFSTTPSSSEGSNTKVLEVSKTGLLTYRSPMITTLRTLFLSPAYLLNLAKEAEIIDVPLLQSISFPSPPLSPSDQKWHHHLSPPTQPYPSSIHLSIHTPFTLTPLGGHQPHLLRIYTAKLRFVAKLKGLRWAMYHHRILSFLTFAGIFFFVMAWATAVVWWRIVAYLERKVGVELGAVTAPTDPSAPGVEQKDKLPEVDETTSDDDEDLDQDGDRAFDGRRIKREPSSPELSDPIIPRRGSKPRISLTPGKKSTTTSSFASSSRPSSSRAPKSDSDSPTTIRHTPTSTTYSGKSRRASEVDEEVQTDSVLVVETMEMDTDSSSERDLLAARGGYLTPEATPAPESYGGGSGGEAEDEKEGGVLGVSGSFRREGGARRRSGGGGN</sequence>
<dbReference type="PANTHER" id="PTHR21212:SF0">
    <property type="entry name" value="SEIPIN"/>
    <property type="match status" value="1"/>
</dbReference>
<reference evidence="9 10" key="1">
    <citation type="journal article" date="2018" name="Nat. Ecol. Evol.">
        <title>Pezizomycetes genomes reveal the molecular basis of ectomycorrhizal truffle lifestyle.</title>
        <authorList>
            <person name="Murat C."/>
            <person name="Payen T."/>
            <person name="Noel B."/>
            <person name="Kuo A."/>
            <person name="Morin E."/>
            <person name="Chen J."/>
            <person name="Kohler A."/>
            <person name="Krizsan K."/>
            <person name="Balestrini R."/>
            <person name="Da Silva C."/>
            <person name="Montanini B."/>
            <person name="Hainaut M."/>
            <person name="Levati E."/>
            <person name="Barry K.W."/>
            <person name="Belfiori B."/>
            <person name="Cichocki N."/>
            <person name="Clum A."/>
            <person name="Dockter R.B."/>
            <person name="Fauchery L."/>
            <person name="Guy J."/>
            <person name="Iotti M."/>
            <person name="Le Tacon F."/>
            <person name="Lindquist E.A."/>
            <person name="Lipzen A."/>
            <person name="Malagnac F."/>
            <person name="Mello A."/>
            <person name="Molinier V."/>
            <person name="Miyauchi S."/>
            <person name="Poulain J."/>
            <person name="Riccioni C."/>
            <person name="Rubini A."/>
            <person name="Sitrit Y."/>
            <person name="Splivallo R."/>
            <person name="Traeger S."/>
            <person name="Wang M."/>
            <person name="Zifcakova L."/>
            <person name="Wipf D."/>
            <person name="Zambonelli A."/>
            <person name="Paolocci F."/>
            <person name="Nowrousian M."/>
            <person name="Ottonello S."/>
            <person name="Baldrian P."/>
            <person name="Spatafora J.W."/>
            <person name="Henrissat B."/>
            <person name="Nagy L.G."/>
            <person name="Aury J.M."/>
            <person name="Wincker P."/>
            <person name="Grigoriev I.V."/>
            <person name="Bonfante P."/>
            <person name="Martin F.M."/>
        </authorList>
    </citation>
    <scope>NUCLEOTIDE SEQUENCE [LARGE SCALE GENOMIC DNA]</scope>
    <source>
        <strain evidence="9 10">RN42</strain>
    </source>
</reference>
<keyword evidence="4 8" id="KW-1133">Transmembrane helix</keyword>
<evidence type="ECO:0000256" key="5">
    <source>
        <dbReference type="ARBA" id="ARBA00023098"/>
    </source>
</evidence>
<dbReference type="PANTHER" id="PTHR21212">
    <property type="entry name" value="BERNARDINELLI-SEIP CONGENITAL LIPODYSTROPHY 2 HOMOLOG BSCL2 PROTEIN"/>
    <property type="match status" value="1"/>
</dbReference>
<evidence type="ECO:0000313" key="10">
    <source>
        <dbReference type="Proteomes" id="UP000275078"/>
    </source>
</evidence>
<proteinExistence type="predicted"/>
<evidence type="ECO:0000256" key="7">
    <source>
        <dbReference type="SAM" id="MobiDB-lite"/>
    </source>
</evidence>
<organism evidence="9 10">
    <name type="scientific">Ascobolus immersus RN42</name>
    <dbReference type="NCBI Taxonomy" id="1160509"/>
    <lineage>
        <taxon>Eukaryota</taxon>
        <taxon>Fungi</taxon>
        <taxon>Dikarya</taxon>
        <taxon>Ascomycota</taxon>
        <taxon>Pezizomycotina</taxon>
        <taxon>Pezizomycetes</taxon>
        <taxon>Pezizales</taxon>
        <taxon>Ascobolaceae</taxon>
        <taxon>Ascobolus</taxon>
    </lineage>
</organism>
<dbReference type="OrthoDB" id="3990054at2759"/>
<evidence type="ECO:0000313" key="9">
    <source>
        <dbReference type="EMBL" id="RPA83690.1"/>
    </source>
</evidence>
<feature type="compositionally biased region" description="Low complexity" evidence="7">
    <location>
        <begin position="370"/>
        <end position="408"/>
    </location>
</feature>
<name>A0A3N4IHR8_ASCIM</name>
<keyword evidence="2 8" id="KW-0812">Transmembrane</keyword>
<evidence type="ECO:0000256" key="3">
    <source>
        <dbReference type="ARBA" id="ARBA00022824"/>
    </source>
</evidence>
<gene>
    <name evidence="9" type="ORF">BJ508DRAFT_360369</name>
</gene>
<feature type="compositionally biased region" description="Basic and acidic residues" evidence="7">
    <location>
        <begin position="331"/>
        <end position="346"/>
    </location>
</feature>
<evidence type="ECO:0008006" key="11">
    <source>
        <dbReference type="Google" id="ProtNLM"/>
    </source>
</evidence>
<dbReference type="CDD" id="cd23995">
    <property type="entry name" value="Seipin_BSCL2_like"/>
    <property type="match status" value="1"/>
</dbReference>
<evidence type="ECO:0000256" key="8">
    <source>
        <dbReference type="SAM" id="Phobius"/>
    </source>
</evidence>
<keyword evidence="3" id="KW-0256">Endoplasmic reticulum</keyword>
<feature type="transmembrane region" description="Helical" evidence="8">
    <location>
        <begin position="257"/>
        <end position="280"/>
    </location>
</feature>
<comment type="subcellular location">
    <subcellularLocation>
        <location evidence="1">Endoplasmic reticulum membrane</location>
        <topology evidence="1">Multi-pass membrane protein</topology>
    </subcellularLocation>
</comment>
<keyword evidence="5" id="KW-0443">Lipid metabolism</keyword>
<dbReference type="Proteomes" id="UP000275078">
    <property type="component" value="Unassembled WGS sequence"/>
</dbReference>
<dbReference type="GO" id="GO:0006629">
    <property type="term" value="P:lipid metabolic process"/>
    <property type="evidence" value="ECO:0007669"/>
    <property type="project" value="UniProtKB-KW"/>
</dbReference>
<dbReference type="GO" id="GO:0140042">
    <property type="term" value="P:lipid droplet formation"/>
    <property type="evidence" value="ECO:0007669"/>
    <property type="project" value="UniProtKB-ARBA"/>
</dbReference>
<feature type="transmembrane region" description="Helical" evidence="8">
    <location>
        <begin position="20"/>
        <end position="49"/>
    </location>
</feature>
<accession>A0A3N4IHR8</accession>
<dbReference type="STRING" id="1160509.A0A3N4IHR8"/>
<dbReference type="EMBL" id="ML119663">
    <property type="protein sequence ID" value="RPA83690.1"/>
    <property type="molecule type" value="Genomic_DNA"/>
</dbReference>
<protein>
    <recommendedName>
        <fullName evidence="11">Adipose-regulatory protein-domain-containing protein</fullName>
    </recommendedName>
</protein>
<keyword evidence="6 8" id="KW-0472">Membrane</keyword>
<dbReference type="GO" id="GO:0005789">
    <property type="term" value="C:endoplasmic reticulum membrane"/>
    <property type="evidence" value="ECO:0007669"/>
    <property type="project" value="UniProtKB-SubCell"/>
</dbReference>
<evidence type="ECO:0000256" key="6">
    <source>
        <dbReference type="ARBA" id="ARBA00023136"/>
    </source>
</evidence>
<dbReference type="InterPro" id="IPR009617">
    <property type="entry name" value="Seipin"/>
</dbReference>
<evidence type="ECO:0000256" key="1">
    <source>
        <dbReference type="ARBA" id="ARBA00004477"/>
    </source>
</evidence>
<dbReference type="Pfam" id="PF06775">
    <property type="entry name" value="Seipin"/>
    <property type="match status" value="1"/>
</dbReference>
<feature type="region of interest" description="Disordered" evidence="7">
    <location>
        <begin position="297"/>
        <end position="503"/>
    </location>
</feature>
<feature type="compositionally biased region" description="Acidic residues" evidence="7">
    <location>
        <begin position="317"/>
        <end position="330"/>
    </location>
</feature>
<evidence type="ECO:0000256" key="4">
    <source>
        <dbReference type="ARBA" id="ARBA00022989"/>
    </source>
</evidence>